<organism evidence="3 4">
    <name type="scientific">Segatella salivae</name>
    <dbReference type="NCBI Taxonomy" id="228604"/>
    <lineage>
        <taxon>Bacteria</taxon>
        <taxon>Pseudomonadati</taxon>
        <taxon>Bacteroidota</taxon>
        <taxon>Bacteroidia</taxon>
        <taxon>Bacteroidales</taxon>
        <taxon>Prevotellaceae</taxon>
        <taxon>Segatella</taxon>
    </lineage>
</organism>
<dbReference type="InterPro" id="IPR018247">
    <property type="entry name" value="EF_Hand_1_Ca_BS"/>
</dbReference>
<dbReference type="AlphaFoldDB" id="A0AAW4NNY0"/>
<gene>
    <name evidence="3" type="ORF">KZY68_05100</name>
</gene>
<proteinExistence type="predicted"/>
<feature type="signal peptide" evidence="2">
    <location>
        <begin position="1"/>
        <end position="22"/>
    </location>
</feature>
<dbReference type="PROSITE" id="PS51257">
    <property type="entry name" value="PROKAR_LIPOPROTEIN"/>
    <property type="match status" value="1"/>
</dbReference>
<sequence>MKKVLIYAACATLLFSSCDSYTGSGAYAGVSLGSILGSAIGGIADGPRGSDIGTIIGMAGGAAVGAMIGQAADQRRAADQEQYQYERAKRNYDHKMKERQQQAGESSYQEAPSTDSGFDETNSGDDRIYDFTGKDYQSDVTTRTATTRLPDSCSADNRIERLKYAPNIEVRNARFLDANEDGTIERGELSKVIFEVMNRGNQPIYDVLPVVIEANKNRHLQISPSIHIEKIEPGKGIRYTALVKADNRLKDGNAKICVSVLQGNKAISKVTEFNIPTKK</sequence>
<protein>
    <recommendedName>
        <fullName evidence="5">Glycine zipper domain-containing protein</fullName>
    </recommendedName>
</protein>
<reference evidence="3" key="1">
    <citation type="submission" date="2021-07" db="EMBL/GenBank/DDBJ databases">
        <title>Genomic diversity and antimicrobial resistance of Prevotella spp. isolated from chronic lung disease airways.</title>
        <authorList>
            <person name="Webb K.A."/>
            <person name="Olagoke O.S."/>
            <person name="Baird T."/>
            <person name="Neill J."/>
            <person name="Pham A."/>
            <person name="Wells T.J."/>
            <person name="Ramsay K.A."/>
            <person name="Bell S.C."/>
            <person name="Sarovich D.S."/>
            <person name="Price E.P."/>
        </authorList>
    </citation>
    <scope>NUCLEOTIDE SEQUENCE</scope>
    <source>
        <strain evidence="3">SCHI0047.S.3</strain>
    </source>
</reference>
<feature type="compositionally biased region" description="Basic and acidic residues" evidence="1">
    <location>
        <begin position="89"/>
        <end position="100"/>
    </location>
</feature>
<feature type="chain" id="PRO_5043610496" description="Glycine zipper domain-containing protein" evidence="2">
    <location>
        <begin position="23"/>
        <end position="279"/>
    </location>
</feature>
<accession>A0AAW4NNY0</accession>
<dbReference type="RefSeq" id="WP_219425526.1">
    <property type="nucleotide sequence ID" value="NZ_JAHXQY010000006.1"/>
</dbReference>
<feature type="compositionally biased region" description="Polar residues" evidence="1">
    <location>
        <begin position="101"/>
        <end position="121"/>
    </location>
</feature>
<evidence type="ECO:0000313" key="4">
    <source>
        <dbReference type="Proteomes" id="UP001196873"/>
    </source>
</evidence>
<comment type="caution">
    <text evidence="3">The sequence shown here is derived from an EMBL/GenBank/DDBJ whole genome shotgun (WGS) entry which is preliminary data.</text>
</comment>
<dbReference type="Proteomes" id="UP001196873">
    <property type="component" value="Unassembled WGS sequence"/>
</dbReference>
<keyword evidence="2" id="KW-0732">Signal</keyword>
<evidence type="ECO:0000256" key="1">
    <source>
        <dbReference type="SAM" id="MobiDB-lite"/>
    </source>
</evidence>
<evidence type="ECO:0000313" key="3">
    <source>
        <dbReference type="EMBL" id="MBW4865399.1"/>
    </source>
</evidence>
<feature type="region of interest" description="Disordered" evidence="1">
    <location>
        <begin position="89"/>
        <end position="132"/>
    </location>
</feature>
<evidence type="ECO:0000256" key="2">
    <source>
        <dbReference type="SAM" id="SignalP"/>
    </source>
</evidence>
<dbReference type="EMBL" id="JAHXRF010000006">
    <property type="protein sequence ID" value="MBW4865399.1"/>
    <property type="molecule type" value="Genomic_DNA"/>
</dbReference>
<evidence type="ECO:0008006" key="5">
    <source>
        <dbReference type="Google" id="ProtNLM"/>
    </source>
</evidence>
<name>A0AAW4NNY0_9BACT</name>
<dbReference type="PROSITE" id="PS00018">
    <property type="entry name" value="EF_HAND_1"/>
    <property type="match status" value="1"/>
</dbReference>